<keyword evidence="2" id="KW-0396">Initiation factor</keyword>
<accession>A0ABV1GGR4</accession>
<dbReference type="RefSeq" id="WP_349216465.1">
    <property type="nucleotide sequence ID" value="NZ_JBBMFA010000099.1"/>
</dbReference>
<keyword evidence="3" id="KW-1185">Reference proteome</keyword>
<comment type="caution">
    <text evidence="2">The sequence shown here is derived from an EMBL/GenBank/DDBJ whole genome shotgun (WGS) entry which is preliminary data.</text>
</comment>
<reference evidence="2 3" key="1">
    <citation type="submission" date="2024-03" db="EMBL/GenBank/DDBJ databases">
        <title>Human intestinal bacterial collection.</title>
        <authorList>
            <person name="Pauvert C."/>
            <person name="Hitch T.C.A."/>
            <person name="Clavel T."/>
        </authorList>
    </citation>
    <scope>NUCLEOTIDE SEQUENCE [LARGE SCALE GENOMIC DNA]</scope>
    <source>
        <strain evidence="2 3">CLA-JM-H11</strain>
    </source>
</reference>
<evidence type="ECO:0000313" key="3">
    <source>
        <dbReference type="Proteomes" id="UP001477672"/>
    </source>
</evidence>
<dbReference type="GO" id="GO:0003743">
    <property type="term" value="F:translation initiation factor activity"/>
    <property type="evidence" value="ECO:0007669"/>
    <property type="project" value="UniProtKB-KW"/>
</dbReference>
<sequence>MGKLTVTVPEELHERIRKALENKGMTTAQFIQQAVYMYLDDHNKKGEGNMATRTIAFQVTEELYQKVKEYLIRYEQVYGRKLSQKEFIVTLIEQALEEADEDFEAARADEDEGSHEDPLEEDQPENGDLSEYDGCGTEQEADVADEETDNAPSEEA</sequence>
<feature type="compositionally biased region" description="Acidic residues" evidence="1">
    <location>
        <begin position="100"/>
        <end position="131"/>
    </location>
</feature>
<evidence type="ECO:0000313" key="2">
    <source>
        <dbReference type="EMBL" id="MEQ2520921.1"/>
    </source>
</evidence>
<evidence type="ECO:0000256" key="1">
    <source>
        <dbReference type="SAM" id="MobiDB-lite"/>
    </source>
</evidence>
<dbReference type="EMBL" id="JBBMFA010000099">
    <property type="protein sequence ID" value="MEQ2520921.1"/>
    <property type="molecule type" value="Genomic_DNA"/>
</dbReference>
<feature type="compositionally biased region" description="Acidic residues" evidence="1">
    <location>
        <begin position="139"/>
        <end position="156"/>
    </location>
</feature>
<protein>
    <submittedName>
        <fullName evidence="2">Translation initiation factor 2</fullName>
    </submittedName>
</protein>
<proteinExistence type="predicted"/>
<name>A0ABV1GGR4_9FIRM</name>
<dbReference type="Proteomes" id="UP001477672">
    <property type="component" value="Unassembled WGS sequence"/>
</dbReference>
<organism evidence="2 3">
    <name type="scientific">Ruthenibacterium intestinale</name>
    <dbReference type="NCBI Taxonomy" id="3133163"/>
    <lineage>
        <taxon>Bacteria</taxon>
        <taxon>Bacillati</taxon>
        <taxon>Bacillota</taxon>
        <taxon>Clostridia</taxon>
        <taxon>Eubacteriales</taxon>
        <taxon>Oscillospiraceae</taxon>
        <taxon>Ruthenibacterium</taxon>
    </lineage>
</organism>
<keyword evidence="2" id="KW-0648">Protein biosynthesis</keyword>
<feature type="region of interest" description="Disordered" evidence="1">
    <location>
        <begin position="100"/>
        <end position="156"/>
    </location>
</feature>
<gene>
    <name evidence="2" type="ORF">WMO24_10850</name>
</gene>